<evidence type="ECO:0000313" key="1">
    <source>
        <dbReference type="EMBL" id="ACS89798.1"/>
    </source>
</evidence>
<dbReference type="AlphaFoldDB" id="C6A2F3"/>
<dbReference type="Proteomes" id="UP000009079">
    <property type="component" value="Chromosome"/>
</dbReference>
<organism evidence="1 2">
    <name type="scientific">Thermococcus sibiricus (strain DSM 12597 / MM 739)</name>
    <dbReference type="NCBI Taxonomy" id="604354"/>
    <lineage>
        <taxon>Archaea</taxon>
        <taxon>Methanobacteriati</taxon>
        <taxon>Methanobacteriota</taxon>
        <taxon>Thermococci</taxon>
        <taxon>Thermococcales</taxon>
        <taxon>Thermococcaceae</taxon>
        <taxon>Thermococcus</taxon>
    </lineage>
</organism>
<dbReference type="EMBL" id="CP001463">
    <property type="protein sequence ID" value="ACS89798.1"/>
    <property type="molecule type" value="Genomic_DNA"/>
</dbReference>
<dbReference type="STRING" id="604354.TSIB_0735"/>
<proteinExistence type="predicted"/>
<sequence>MPYIKTLSSSICGYDGETQVVLMNNLFLDFNLKAWALQVPASISGWRLDHSEVIVIWDIPLLVGSNYRGIYALGKDPYIQNDNLFYPYDPDWFSTYYDDTVEMLVLGILPYRPDMVSVEEFYRHFNLRVTPAYPYKNLMKELITGYEFFASYVTFNISKEYVQDLLEKIQEGDLSVLEDLNKLEAARSLWYRLDGRNLYYGSKYTPDYVTVTKDGRFYYVHRNRSKIFSTS</sequence>
<gene>
    <name evidence="1" type="ordered locus">TSIB_0735</name>
</gene>
<dbReference type="RefSeq" id="WP_015849018.1">
    <property type="nucleotide sequence ID" value="NC_012883.1"/>
</dbReference>
<evidence type="ECO:0000313" key="2">
    <source>
        <dbReference type="Proteomes" id="UP000009079"/>
    </source>
</evidence>
<dbReference type="HOGENOM" id="CLU_1197685_0_0_2"/>
<accession>C6A2F3</accession>
<dbReference type="KEGG" id="tsi:TSIB_0735"/>
<protein>
    <submittedName>
        <fullName evidence="1">Uncharacterized protein</fullName>
    </submittedName>
</protein>
<keyword evidence="2" id="KW-1185">Reference proteome</keyword>
<name>C6A2F3_THESM</name>
<reference evidence="1 2" key="1">
    <citation type="journal article" date="2009" name="Appl. Environ. Microbiol.">
        <title>Metabolic versatility and indigenous origin of the archaeon Thermococcus sibiricus, isolated from a siberian oil reservoir, as revealed by genome analysis.</title>
        <authorList>
            <person name="Mardanov A.V."/>
            <person name="Ravin N.V."/>
            <person name="Svetlitchnyi V.A."/>
            <person name="Beletsky A.V."/>
            <person name="Miroshnichenko M.L."/>
            <person name="Bonch-Osmolovskaya E.A."/>
            <person name="Skryabin K.G."/>
        </authorList>
    </citation>
    <scope>NUCLEOTIDE SEQUENCE [LARGE SCALE GENOMIC DNA]</scope>
    <source>
        <strain evidence="2">DSM 12597 / MM 739</strain>
    </source>
</reference>
<dbReference type="GeneID" id="8095724"/>
<dbReference type="OrthoDB" id="93287at2157"/>